<evidence type="ECO:0000256" key="8">
    <source>
        <dbReference type="ARBA" id="ARBA00023136"/>
    </source>
</evidence>
<evidence type="ECO:0000256" key="17">
    <source>
        <dbReference type="SAM" id="Phobius"/>
    </source>
</evidence>
<evidence type="ECO:0000256" key="12">
    <source>
        <dbReference type="ARBA" id="ARBA00041185"/>
    </source>
</evidence>
<organism evidence="18 19">
    <name type="scientific">Bombilactobacillus folatiphilus</name>
    <dbReference type="NCBI Taxonomy" id="2923362"/>
    <lineage>
        <taxon>Bacteria</taxon>
        <taxon>Bacillati</taxon>
        <taxon>Bacillota</taxon>
        <taxon>Bacilli</taxon>
        <taxon>Lactobacillales</taxon>
        <taxon>Lactobacillaceae</taxon>
        <taxon>Bombilactobacillus</taxon>
    </lineage>
</organism>
<evidence type="ECO:0000256" key="3">
    <source>
        <dbReference type="ARBA" id="ARBA00022679"/>
    </source>
</evidence>
<name>A0ABY4PAR5_9LACO</name>
<proteinExistence type="inferred from homology"/>
<evidence type="ECO:0000256" key="5">
    <source>
        <dbReference type="ARBA" id="ARBA00022960"/>
    </source>
</evidence>
<evidence type="ECO:0000256" key="14">
    <source>
        <dbReference type="ARBA" id="ARBA00044770"/>
    </source>
</evidence>
<keyword evidence="8 17" id="KW-0472">Membrane</keyword>
<dbReference type="InterPro" id="IPR001182">
    <property type="entry name" value="FtsW/RodA"/>
</dbReference>
<evidence type="ECO:0000256" key="11">
    <source>
        <dbReference type="ARBA" id="ARBA00038053"/>
    </source>
</evidence>
<feature type="transmembrane region" description="Helical" evidence="17">
    <location>
        <begin position="173"/>
        <end position="191"/>
    </location>
</feature>
<dbReference type="Proteomes" id="UP000831495">
    <property type="component" value="Chromosome"/>
</dbReference>
<evidence type="ECO:0000256" key="4">
    <source>
        <dbReference type="ARBA" id="ARBA00022692"/>
    </source>
</evidence>
<evidence type="ECO:0000256" key="2">
    <source>
        <dbReference type="ARBA" id="ARBA00022676"/>
    </source>
</evidence>
<feature type="transmembrane region" description="Helical" evidence="17">
    <location>
        <begin position="24"/>
        <end position="41"/>
    </location>
</feature>
<keyword evidence="19" id="KW-1185">Reference proteome</keyword>
<evidence type="ECO:0000256" key="9">
    <source>
        <dbReference type="ARBA" id="ARBA00032370"/>
    </source>
</evidence>
<comment type="catalytic activity">
    <reaction evidence="15">
        <text>[GlcNAc-(1-&gt;4)-Mur2Ac(oyl-L-Ala-gamma-D-Glu-L-Lys-D-Ala-D-Ala)](n)-di-trans,octa-cis-undecaprenyl diphosphate + beta-D-GlcNAc-(1-&gt;4)-Mur2Ac(oyl-L-Ala-gamma-D-Glu-L-Lys-D-Ala-D-Ala)-di-trans,octa-cis-undecaprenyl diphosphate = [GlcNAc-(1-&gt;4)-Mur2Ac(oyl-L-Ala-gamma-D-Glu-L-Lys-D-Ala-D-Ala)](n+1)-di-trans,octa-cis-undecaprenyl diphosphate + di-trans,octa-cis-undecaprenyl diphosphate + H(+)</text>
        <dbReference type="Rhea" id="RHEA:23708"/>
        <dbReference type="Rhea" id="RHEA-COMP:9602"/>
        <dbReference type="Rhea" id="RHEA-COMP:9603"/>
        <dbReference type="ChEBI" id="CHEBI:15378"/>
        <dbReference type="ChEBI" id="CHEBI:58405"/>
        <dbReference type="ChEBI" id="CHEBI:60033"/>
        <dbReference type="ChEBI" id="CHEBI:78435"/>
        <dbReference type="EC" id="2.4.99.28"/>
    </reaction>
</comment>
<sequence>MIYSASSNAALLQGLSNIVYLKRQLIYVVIGLFGCFLFYLLKIDMLKRKLFVQDFVVVVLALLFYLLLKRHFDPQSMVNGASAWIPLGPIHLQPLELAKLALILYLAKVFSARSLRIRRQRLKLMMRELFPPILLAGLIILLTLLQPDLGGAAILASIVFLLTFSSGLDMKYVLAIVLALIALFAAAYFYFKHQLNVGSHSSYKLKRLMAFYHPFELEKTGGIQLVNSYYAINNGGLFGRGLGNSIQKLGYLPEPYTDFILSIISEELGIIGVIFVLALIFVLIVRIVYVGVKANNVYWTLLCYGVATLLFVQTAFNVGGVVGLLPITGVTLPFISYGGSSQIVLSICVGICLNVSVNLKREQTMEIKEG</sequence>
<keyword evidence="2" id="KW-0328">Glycosyltransferase</keyword>
<comment type="subcellular location">
    <subcellularLocation>
        <location evidence="1">Membrane</location>
        <topology evidence="1">Multi-pass membrane protein</topology>
    </subcellularLocation>
</comment>
<evidence type="ECO:0000256" key="6">
    <source>
        <dbReference type="ARBA" id="ARBA00022984"/>
    </source>
</evidence>
<dbReference type="PANTHER" id="PTHR30474">
    <property type="entry name" value="CELL CYCLE PROTEIN"/>
    <property type="match status" value="1"/>
</dbReference>
<comment type="function">
    <text evidence="16">Peptidoglycan polymerase that is essential for cell division.</text>
</comment>
<feature type="transmembrane region" description="Helical" evidence="17">
    <location>
        <begin position="268"/>
        <end position="289"/>
    </location>
</feature>
<keyword evidence="7 17" id="KW-1133">Transmembrane helix</keyword>
<gene>
    <name evidence="18" type="ORF">MOO45_03590</name>
</gene>
<feature type="transmembrane region" description="Helical" evidence="17">
    <location>
        <begin position="50"/>
        <end position="68"/>
    </location>
</feature>
<keyword evidence="4 17" id="KW-0812">Transmembrane</keyword>
<keyword evidence="3" id="KW-0808">Transferase</keyword>
<dbReference type="PROSITE" id="PS00428">
    <property type="entry name" value="FTSW_RODA_SPOVE"/>
    <property type="match status" value="1"/>
</dbReference>
<dbReference type="EC" id="2.4.99.28" evidence="14"/>
<evidence type="ECO:0000256" key="16">
    <source>
        <dbReference type="ARBA" id="ARBA00049966"/>
    </source>
</evidence>
<protein>
    <recommendedName>
        <fullName evidence="12">Probable peptidoglycan glycosyltransferase FtsW</fullName>
        <ecNumber evidence="14">2.4.99.28</ecNumber>
    </recommendedName>
    <alternativeName>
        <fullName evidence="13">Cell division protein FtsW</fullName>
    </alternativeName>
    <alternativeName>
        <fullName evidence="10">Cell wall polymerase</fullName>
    </alternativeName>
    <alternativeName>
        <fullName evidence="9">Peptidoglycan polymerase</fullName>
    </alternativeName>
</protein>
<feature type="transmembrane region" description="Helical" evidence="17">
    <location>
        <begin position="128"/>
        <end position="145"/>
    </location>
</feature>
<dbReference type="RefSeq" id="WP_249515014.1">
    <property type="nucleotide sequence ID" value="NZ_CP093366.1"/>
</dbReference>
<evidence type="ECO:0000313" key="19">
    <source>
        <dbReference type="Proteomes" id="UP000831495"/>
    </source>
</evidence>
<dbReference type="Pfam" id="PF01098">
    <property type="entry name" value="FTSW_RODA_SPOVE"/>
    <property type="match status" value="1"/>
</dbReference>
<feature type="transmembrane region" description="Helical" evidence="17">
    <location>
        <begin position="151"/>
        <end position="168"/>
    </location>
</feature>
<feature type="transmembrane region" description="Helical" evidence="17">
    <location>
        <begin position="301"/>
        <end position="328"/>
    </location>
</feature>
<evidence type="ECO:0000313" key="18">
    <source>
        <dbReference type="EMBL" id="UQS82736.1"/>
    </source>
</evidence>
<evidence type="ECO:0000256" key="1">
    <source>
        <dbReference type="ARBA" id="ARBA00004141"/>
    </source>
</evidence>
<evidence type="ECO:0000256" key="13">
    <source>
        <dbReference type="ARBA" id="ARBA00041418"/>
    </source>
</evidence>
<evidence type="ECO:0000256" key="15">
    <source>
        <dbReference type="ARBA" id="ARBA00049902"/>
    </source>
</evidence>
<evidence type="ECO:0000256" key="10">
    <source>
        <dbReference type="ARBA" id="ARBA00033270"/>
    </source>
</evidence>
<dbReference type="EMBL" id="CP093366">
    <property type="protein sequence ID" value="UQS82736.1"/>
    <property type="molecule type" value="Genomic_DNA"/>
</dbReference>
<feature type="transmembrane region" description="Helical" evidence="17">
    <location>
        <begin position="334"/>
        <end position="357"/>
    </location>
</feature>
<keyword evidence="6" id="KW-0573">Peptidoglycan synthesis</keyword>
<evidence type="ECO:0000256" key="7">
    <source>
        <dbReference type="ARBA" id="ARBA00022989"/>
    </source>
</evidence>
<reference evidence="18" key="1">
    <citation type="journal article" date="2022" name="Int. J. Syst. Evol. Microbiol.">
        <title>Apilactobacillus apisilvae sp. nov., Nicolia spurrieriana gen. nov. sp. nov., Bombilactobacillus folatiphilus sp. nov. and Bombilactobacillus thymidiniphilus sp. nov., four new lactic acid bacterial isolates from stingless bees Tetragonula carbonaria and Austroplebeia australis.</title>
        <authorList>
            <person name="Oliphant S.A."/>
            <person name="Watson-Haigh N.S."/>
            <person name="Sumby K.M."/>
            <person name="Gardner J."/>
            <person name="Groom S."/>
            <person name="Jiranek V."/>
        </authorList>
    </citation>
    <scope>NUCLEOTIDE SEQUENCE</scope>
    <source>
        <strain evidence="18">SG4_D2</strain>
    </source>
</reference>
<comment type="similarity">
    <text evidence="11">Belongs to the SEDS family. FtsW subfamily.</text>
</comment>
<accession>A0ABY4PAR5</accession>
<dbReference type="PANTHER" id="PTHR30474:SF2">
    <property type="entry name" value="PEPTIDOGLYCAN GLYCOSYLTRANSFERASE FTSW-RELATED"/>
    <property type="match status" value="1"/>
</dbReference>
<dbReference type="InterPro" id="IPR018365">
    <property type="entry name" value="Cell_cycle_FtsW-rel_CS"/>
</dbReference>
<keyword evidence="5" id="KW-0133">Cell shape</keyword>